<dbReference type="SUPFAM" id="SSF53474">
    <property type="entry name" value="alpha/beta-Hydrolases"/>
    <property type="match status" value="1"/>
</dbReference>
<dbReference type="EMBL" id="JAECZA010000218">
    <property type="protein sequence ID" value="MBH8576044.1"/>
    <property type="molecule type" value="Genomic_DNA"/>
</dbReference>
<dbReference type="AlphaFoldDB" id="A0A8J7I547"/>
<sequence>MFHKNQRFQQFSKNTEAIAMMVFTGKKVQKLLLWLFALSVVVWISMYPTSATSKELPQASNSKPAIVLVHGAYADGTSWQHVIPLLEQDGYRVTAVQIPLTSLADDVATTKRVINNQKGSVVLVGHSYGGNVITGAAAGNSQVKALVYVNAFAPDVGEKTSDLNKRYAAPPISTAIVSDAANFLYIDRGKFHEFFAQDVSKAEARVMAATQKPIASAAFEQSLNEIAWKTIPSWFIVTQSDRAINPELQRFMAKRINAKTTEVNSSHVPFISHPKEVAKVIAAASTAVK</sequence>
<dbReference type="InterPro" id="IPR029058">
    <property type="entry name" value="AB_hydrolase_fold"/>
</dbReference>
<accession>A0A8J7I547</accession>
<dbReference type="GO" id="GO:0016787">
    <property type="term" value="F:hydrolase activity"/>
    <property type="evidence" value="ECO:0007669"/>
    <property type="project" value="UniProtKB-KW"/>
</dbReference>
<gene>
    <name evidence="2" type="ORF">I8752_24210</name>
</gene>
<organism evidence="2 3">
    <name type="scientific">Dendronalium phyllosphericum CENA369</name>
    <dbReference type="NCBI Taxonomy" id="1725256"/>
    <lineage>
        <taxon>Bacteria</taxon>
        <taxon>Bacillati</taxon>
        <taxon>Cyanobacteriota</taxon>
        <taxon>Cyanophyceae</taxon>
        <taxon>Nostocales</taxon>
        <taxon>Nostocaceae</taxon>
        <taxon>Dendronalium</taxon>
        <taxon>Dendronalium phyllosphericum</taxon>
    </lineage>
</organism>
<protein>
    <submittedName>
        <fullName evidence="2">Alpha/beta hydrolase</fullName>
    </submittedName>
</protein>
<keyword evidence="2" id="KW-0378">Hydrolase</keyword>
<evidence type="ECO:0000313" key="2">
    <source>
        <dbReference type="EMBL" id="MBH8576044.1"/>
    </source>
</evidence>
<dbReference type="PANTHER" id="PTHR37017">
    <property type="entry name" value="AB HYDROLASE-1 DOMAIN-CONTAINING PROTEIN-RELATED"/>
    <property type="match status" value="1"/>
</dbReference>
<dbReference type="Pfam" id="PF12697">
    <property type="entry name" value="Abhydrolase_6"/>
    <property type="match status" value="1"/>
</dbReference>
<dbReference type="Proteomes" id="UP000662314">
    <property type="component" value="Unassembled WGS sequence"/>
</dbReference>
<name>A0A8J7I547_9NOST</name>
<comment type="caution">
    <text evidence="2">The sequence shown here is derived from an EMBL/GenBank/DDBJ whole genome shotgun (WGS) entry which is preliminary data.</text>
</comment>
<dbReference type="InterPro" id="IPR000073">
    <property type="entry name" value="AB_hydrolase_1"/>
</dbReference>
<dbReference type="InterPro" id="IPR052897">
    <property type="entry name" value="Sec-Metab_Biosynth_Hydrolase"/>
</dbReference>
<evidence type="ECO:0000259" key="1">
    <source>
        <dbReference type="Pfam" id="PF12697"/>
    </source>
</evidence>
<reference evidence="2 3" key="1">
    <citation type="journal article" date="2021" name="Int. J. Syst. Evol. Microbiol.">
        <title>Amazonocrinis nigriterrae gen. nov., sp. nov., Atlanticothrix silvestris gen. nov., sp. nov. and Dendronalium phyllosphericum gen. nov., sp. nov., nostocacean cyanobacteria from Brazilian environments.</title>
        <authorList>
            <person name="Alvarenga D.O."/>
            <person name="Andreote A.P.D."/>
            <person name="Branco L.H.Z."/>
            <person name="Delbaje E."/>
            <person name="Cruz R.B."/>
            <person name="Varani A.M."/>
            <person name="Fiore M.F."/>
        </authorList>
    </citation>
    <scope>NUCLEOTIDE SEQUENCE [LARGE SCALE GENOMIC DNA]</scope>
    <source>
        <strain evidence="2 3">CENA369</strain>
    </source>
</reference>
<dbReference type="Gene3D" id="3.40.50.1820">
    <property type="entry name" value="alpha/beta hydrolase"/>
    <property type="match status" value="1"/>
</dbReference>
<dbReference type="PANTHER" id="PTHR37017:SF11">
    <property type="entry name" value="ESTERASE_LIPASE_THIOESTERASE DOMAIN-CONTAINING PROTEIN"/>
    <property type="match status" value="1"/>
</dbReference>
<evidence type="ECO:0000313" key="3">
    <source>
        <dbReference type="Proteomes" id="UP000662314"/>
    </source>
</evidence>
<keyword evidence="3" id="KW-1185">Reference proteome</keyword>
<feature type="domain" description="AB hydrolase-1" evidence="1">
    <location>
        <begin position="66"/>
        <end position="279"/>
    </location>
</feature>
<dbReference type="RefSeq" id="WP_214434793.1">
    <property type="nucleotide sequence ID" value="NZ_CAWPUQ010000144.1"/>
</dbReference>
<proteinExistence type="predicted"/>